<gene>
    <name evidence="1" type="ORF">EPI10_003077</name>
</gene>
<comment type="caution">
    <text evidence="1">The sequence shown here is derived from an EMBL/GenBank/DDBJ whole genome shotgun (WGS) entry which is preliminary data.</text>
</comment>
<organism evidence="1 2">
    <name type="scientific">Gossypium australe</name>
    <dbReference type="NCBI Taxonomy" id="47621"/>
    <lineage>
        <taxon>Eukaryota</taxon>
        <taxon>Viridiplantae</taxon>
        <taxon>Streptophyta</taxon>
        <taxon>Embryophyta</taxon>
        <taxon>Tracheophyta</taxon>
        <taxon>Spermatophyta</taxon>
        <taxon>Magnoliopsida</taxon>
        <taxon>eudicotyledons</taxon>
        <taxon>Gunneridae</taxon>
        <taxon>Pentapetalae</taxon>
        <taxon>rosids</taxon>
        <taxon>malvids</taxon>
        <taxon>Malvales</taxon>
        <taxon>Malvaceae</taxon>
        <taxon>Malvoideae</taxon>
        <taxon>Gossypium</taxon>
    </lineage>
</organism>
<name>A0A5B6VG47_9ROSI</name>
<protein>
    <submittedName>
        <fullName evidence="1">Cyclopropane-fatty-acyl-phospholipid synthase</fullName>
    </submittedName>
</protein>
<evidence type="ECO:0000313" key="2">
    <source>
        <dbReference type="Proteomes" id="UP000325315"/>
    </source>
</evidence>
<evidence type="ECO:0000313" key="1">
    <source>
        <dbReference type="EMBL" id="KAA3468125.1"/>
    </source>
</evidence>
<dbReference type="EMBL" id="SMMG02000007">
    <property type="protein sequence ID" value="KAA3468125.1"/>
    <property type="molecule type" value="Genomic_DNA"/>
</dbReference>
<keyword evidence="2" id="KW-1185">Reference proteome</keyword>
<sequence length="145" mass="17166">MLPWKTLRNPKGMGGLGIRDVCFFNLALLGRKVWRLINNKDSLCYKVLSSRYFLDGNIFKAKRVDKASFTDADQDDKMIWFHNLHGCFTTKLAYLWLLLKEMGFDPHRIYWKAIRKLKTLPKVRVFAWRMGHEILPTMVKIAFIR</sequence>
<dbReference type="AlphaFoldDB" id="A0A5B6VG47"/>
<dbReference type="OrthoDB" id="998849at2759"/>
<reference evidence="2" key="1">
    <citation type="journal article" date="2019" name="Plant Biotechnol. J.">
        <title>Genome sequencing of the Australian wild diploid species Gossypium australe highlights disease resistance and delayed gland morphogenesis.</title>
        <authorList>
            <person name="Cai Y."/>
            <person name="Cai X."/>
            <person name="Wang Q."/>
            <person name="Wang P."/>
            <person name="Zhang Y."/>
            <person name="Cai C."/>
            <person name="Xu Y."/>
            <person name="Wang K."/>
            <person name="Zhou Z."/>
            <person name="Wang C."/>
            <person name="Geng S."/>
            <person name="Li B."/>
            <person name="Dong Q."/>
            <person name="Hou Y."/>
            <person name="Wang H."/>
            <person name="Ai P."/>
            <person name="Liu Z."/>
            <person name="Yi F."/>
            <person name="Sun M."/>
            <person name="An G."/>
            <person name="Cheng J."/>
            <person name="Zhang Y."/>
            <person name="Shi Q."/>
            <person name="Xie Y."/>
            <person name="Shi X."/>
            <person name="Chang Y."/>
            <person name="Huang F."/>
            <person name="Chen Y."/>
            <person name="Hong S."/>
            <person name="Mi L."/>
            <person name="Sun Q."/>
            <person name="Zhang L."/>
            <person name="Zhou B."/>
            <person name="Peng R."/>
            <person name="Zhang X."/>
            <person name="Liu F."/>
        </authorList>
    </citation>
    <scope>NUCLEOTIDE SEQUENCE [LARGE SCALE GENOMIC DNA]</scope>
    <source>
        <strain evidence="2">cv. PA1801</strain>
    </source>
</reference>
<dbReference type="Proteomes" id="UP000325315">
    <property type="component" value="Unassembled WGS sequence"/>
</dbReference>
<proteinExistence type="predicted"/>
<accession>A0A5B6VG47</accession>